<dbReference type="EMBL" id="BSXT01004376">
    <property type="protein sequence ID" value="GMF57618.1"/>
    <property type="molecule type" value="Genomic_DNA"/>
</dbReference>
<gene>
    <name evidence="1" type="ORF">Pfra01_002462200</name>
</gene>
<dbReference type="AlphaFoldDB" id="A0A9W7D8J0"/>
<organism evidence="1 2">
    <name type="scientific">Phytophthora fragariaefolia</name>
    <dbReference type="NCBI Taxonomy" id="1490495"/>
    <lineage>
        <taxon>Eukaryota</taxon>
        <taxon>Sar</taxon>
        <taxon>Stramenopiles</taxon>
        <taxon>Oomycota</taxon>
        <taxon>Peronosporomycetes</taxon>
        <taxon>Peronosporales</taxon>
        <taxon>Peronosporaceae</taxon>
        <taxon>Phytophthora</taxon>
    </lineage>
</organism>
<accession>A0A9W7D8J0</accession>
<protein>
    <submittedName>
        <fullName evidence="1">Unnamed protein product</fullName>
    </submittedName>
</protein>
<keyword evidence="2" id="KW-1185">Reference proteome</keyword>
<reference evidence="1" key="1">
    <citation type="submission" date="2023-04" db="EMBL/GenBank/DDBJ databases">
        <title>Phytophthora fragariaefolia NBRC 109709.</title>
        <authorList>
            <person name="Ichikawa N."/>
            <person name="Sato H."/>
            <person name="Tonouchi N."/>
        </authorList>
    </citation>
    <scope>NUCLEOTIDE SEQUENCE</scope>
    <source>
        <strain evidence="1">NBRC 109709</strain>
    </source>
</reference>
<evidence type="ECO:0000313" key="1">
    <source>
        <dbReference type="EMBL" id="GMF57618.1"/>
    </source>
</evidence>
<evidence type="ECO:0000313" key="2">
    <source>
        <dbReference type="Proteomes" id="UP001165121"/>
    </source>
</evidence>
<comment type="caution">
    <text evidence="1">The sequence shown here is derived from an EMBL/GenBank/DDBJ whole genome shotgun (WGS) entry which is preliminary data.</text>
</comment>
<proteinExistence type="predicted"/>
<sequence>MRIDGDNNPTPSETAAEVEHVLENKTSSTEQHELNFTWVERKSVSLQVKDGTLVRDGWEARVNVSFEFAVVKAEGGAGYKTFSQTASETTHGS</sequence>
<dbReference type="Proteomes" id="UP001165121">
    <property type="component" value="Unassembled WGS sequence"/>
</dbReference>
<name>A0A9W7D8J0_9STRA</name>